<dbReference type="SUPFAM" id="SSF160964">
    <property type="entry name" value="MalF N-terminal region-like"/>
    <property type="match status" value="1"/>
</dbReference>
<protein>
    <submittedName>
        <fullName evidence="9">Lactose transport system permease protein LacF</fullName>
    </submittedName>
</protein>
<keyword evidence="5 7" id="KW-1133">Transmembrane helix</keyword>
<comment type="caution">
    <text evidence="9">The sequence shown here is derived from an EMBL/GenBank/DDBJ whole genome shotgun (WGS) entry which is preliminary data.</text>
</comment>
<evidence type="ECO:0000256" key="1">
    <source>
        <dbReference type="ARBA" id="ARBA00004651"/>
    </source>
</evidence>
<dbReference type="EMBL" id="QGQD01000021">
    <property type="protein sequence ID" value="TLD02225.1"/>
    <property type="molecule type" value="Genomic_DNA"/>
</dbReference>
<name>A0A4U8QB02_9FIRM</name>
<feature type="transmembrane region" description="Helical" evidence="7">
    <location>
        <begin position="122"/>
        <end position="142"/>
    </location>
</feature>
<evidence type="ECO:0000256" key="7">
    <source>
        <dbReference type="RuleBase" id="RU363032"/>
    </source>
</evidence>
<evidence type="ECO:0000256" key="2">
    <source>
        <dbReference type="ARBA" id="ARBA00022448"/>
    </source>
</evidence>
<dbReference type="PANTHER" id="PTHR30193">
    <property type="entry name" value="ABC TRANSPORTER PERMEASE PROTEIN"/>
    <property type="match status" value="1"/>
</dbReference>
<keyword evidence="10" id="KW-1185">Reference proteome</keyword>
<keyword evidence="3" id="KW-1003">Cell membrane</keyword>
<gene>
    <name evidence="9" type="primary">lacF_7</name>
    <name evidence="9" type="ORF">DSM106044_00895</name>
</gene>
<comment type="subcellular location">
    <subcellularLocation>
        <location evidence="1 7">Cell membrane</location>
        <topology evidence="1 7">Multi-pass membrane protein</topology>
    </subcellularLocation>
</comment>
<feature type="transmembrane region" description="Helical" evidence="7">
    <location>
        <begin position="223"/>
        <end position="244"/>
    </location>
</feature>
<feature type="transmembrane region" description="Helical" evidence="7">
    <location>
        <begin position="173"/>
        <end position="196"/>
    </location>
</feature>
<reference evidence="9 10" key="1">
    <citation type="journal article" date="2019" name="Anaerobe">
        <title>Detection of Robinsoniella peoriensis in multiple bone samples of a trauma patient.</title>
        <authorList>
            <person name="Schrottner P."/>
            <person name="Hartwich K."/>
            <person name="Bunk B."/>
            <person name="Schober I."/>
            <person name="Helbig S."/>
            <person name="Rudolph W.W."/>
            <person name="Gunzer F."/>
        </authorList>
    </citation>
    <scope>NUCLEOTIDE SEQUENCE [LARGE SCALE GENOMIC DNA]</scope>
    <source>
        <strain evidence="9 10">DSM 106044</strain>
    </source>
</reference>
<feature type="transmembrane region" description="Helical" evidence="7">
    <location>
        <begin position="279"/>
        <end position="299"/>
    </location>
</feature>
<dbReference type="InterPro" id="IPR035906">
    <property type="entry name" value="MetI-like_sf"/>
</dbReference>
<dbReference type="InterPro" id="IPR051393">
    <property type="entry name" value="ABC_transporter_permease"/>
</dbReference>
<sequence>MRSGKLQYAMGDNMNLKAKKKGKNWLPYLFILPAIVIFLFVYAGPMVATAVLGFTDWNGISPNFEFIGLKNFIKIFTDKSLQEPLLNTFEFTILTVVIQGVLALLLAVALNRSFRGRNLFRTVFFLPCVVSMVAVGYAWSLIFNPVMGPLGLLADHFGWEFLSNIKWLSDPKIVMYSIVLVNVWQWTGYNMVIYLAGLQSIPNQLYEAASIDGANKVHQFFKITLPLVAPSITINTVMATMGGLKAFDLMYVMTNGGPGHASQTFAMASVDAFFRQKDAGLGSAMSLLMFLMILLVSYVQNRLLSKREVGVL</sequence>
<evidence type="ECO:0000256" key="6">
    <source>
        <dbReference type="ARBA" id="ARBA00023136"/>
    </source>
</evidence>
<evidence type="ECO:0000313" key="9">
    <source>
        <dbReference type="EMBL" id="TLD02225.1"/>
    </source>
</evidence>
<evidence type="ECO:0000259" key="8">
    <source>
        <dbReference type="PROSITE" id="PS50928"/>
    </source>
</evidence>
<evidence type="ECO:0000256" key="5">
    <source>
        <dbReference type="ARBA" id="ARBA00022989"/>
    </source>
</evidence>
<comment type="similarity">
    <text evidence="7">Belongs to the binding-protein-dependent transport system permease family.</text>
</comment>
<evidence type="ECO:0000313" key="10">
    <source>
        <dbReference type="Proteomes" id="UP000306509"/>
    </source>
</evidence>
<dbReference type="Pfam" id="PF00528">
    <property type="entry name" value="BPD_transp_1"/>
    <property type="match status" value="1"/>
</dbReference>
<dbReference type="Proteomes" id="UP000306509">
    <property type="component" value="Unassembled WGS sequence"/>
</dbReference>
<dbReference type="Gene3D" id="1.10.3720.10">
    <property type="entry name" value="MetI-like"/>
    <property type="match status" value="1"/>
</dbReference>
<dbReference type="SUPFAM" id="SSF161098">
    <property type="entry name" value="MetI-like"/>
    <property type="match status" value="1"/>
</dbReference>
<proteinExistence type="inferred from homology"/>
<dbReference type="AlphaFoldDB" id="A0A4U8QB02"/>
<feature type="domain" description="ABC transmembrane type-1" evidence="8">
    <location>
        <begin position="85"/>
        <end position="300"/>
    </location>
</feature>
<evidence type="ECO:0000256" key="3">
    <source>
        <dbReference type="ARBA" id="ARBA00022475"/>
    </source>
</evidence>
<dbReference type="GO" id="GO:0055085">
    <property type="term" value="P:transmembrane transport"/>
    <property type="evidence" value="ECO:0007669"/>
    <property type="project" value="InterPro"/>
</dbReference>
<dbReference type="GO" id="GO:0005886">
    <property type="term" value="C:plasma membrane"/>
    <property type="evidence" value="ECO:0007669"/>
    <property type="project" value="UniProtKB-SubCell"/>
</dbReference>
<dbReference type="PANTHER" id="PTHR30193:SF37">
    <property type="entry name" value="INNER MEMBRANE ABC TRANSPORTER PERMEASE PROTEIN YCJO"/>
    <property type="match status" value="1"/>
</dbReference>
<feature type="transmembrane region" description="Helical" evidence="7">
    <location>
        <begin position="25"/>
        <end position="44"/>
    </location>
</feature>
<feature type="transmembrane region" description="Helical" evidence="7">
    <location>
        <begin position="91"/>
        <end position="110"/>
    </location>
</feature>
<dbReference type="PROSITE" id="PS50928">
    <property type="entry name" value="ABC_TM1"/>
    <property type="match status" value="1"/>
</dbReference>
<organism evidence="9 10">
    <name type="scientific">Robinsoniella peoriensis</name>
    <dbReference type="NCBI Taxonomy" id="180332"/>
    <lineage>
        <taxon>Bacteria</taxon>
        <taxon>Bacillati</taxon>
        <taxon>Bacillota</taxon>
        <taxon>Clostridia</taxon>
        <taxon>Lachnospirales</taxon>
        <taxon>Lachnospiraceae</taxon>
        <taxon>Robinsoniella</taxon>
    </lineage>
</organism>
<dbReference type="CDD" id="cd06261">
    <property type="entry name" value="TM_PBP2"/>
    <property type="match status" value="1"/>
</dbReference>
<accession>A0A4U8QB02</accession>
<keyword evidence="4 7" id="KW-0812">Transmembrane</keyword>
<evidence type="ECO:0000256" key="4">
    <source>
        <dbReference type="ARBA" id="ARBA00022692"/>
    </source>
</evidence>
<dbReference type="STRING" id="180332.GCA_000797495_05683"/>
<dbReference type="InterPro" id="IPR000515">
    <property type="entry name" value="MetI-like"/>
</dbReference>
<keyword evidence="6 7" id="KW-0472">Membrane</keyword>
<keyword evidence="2 7" id="KW-0813">Transport</keyword>